<organism evidence="1 2">
    <name type="scientific">Priestia iocasae</name>
    <dbReference type="NCBI Taxonomy" id="2291674"/>
    <lineage>
        <taxon>Bacteria</taxon>
        <taxon>Bacillati</taxon>
        <taxon>Bacillota</taxon>
        <taxon>Bacilli</taxon>
        <taxon>Bacillales</taxon>
        <taxon>Bacillaceae</taxon>
        <taxon>Priestia</taxon>
    </lineage>
</organism>
<name>A0ABS2QWG5_9BACI</name>
<gene>
    <name evidence="1" type="ORF">JOC83_002149</name>
</gene>
<comment type="caution">
    <text evidence="1">The sequence shown here is derived from an EMBL/GenBank/DDBJ whole genome shotgun (WGS) entry which is preliminary data.</text>
</comment>
<protein>
    <submittedName>
        <fullName evidence="1">Uncharacterized protein</fullName>
    </submittedName>
</protein>
<sequence length="88" mass="10365">MNSDQLLHCYKQLWSSRSFASEQSDNSKEVLLQAIKKDLLDEMTHPRVRKTAHVKYHWAIKRILTSSLETNEKLALIEQYTNVYEELA</sequence>
<evidence type="ECO:0000313" key="1">
    <source>
        <dbReference type="EMBL" id="MBM7703302.1"/>
    </source>
</evidence>
<reference evidence="1 2" key="1">
    <citation type="submission" date="2021-01" db="EMBL/GenBank/DDBJ databases">
        <title>Genomic Encyclopedia of Type Strains, Phase IV (KMG-IV): sequencing the most valuable type-strain genomes for metagenomic binning, comparative biology and taxonomic classification.</title>
        <authorList>
            <person name="Goeker M."/>
        </authorList>
    </citation>
    <scope>NUCLEOTIDE SEQUENCE [LARGE SCALE GENOMIC DNA]</scope>
    <source>
        <strain evidence="1 2">DSM 104297</strain>
    </source>
</reference>
<proteinExistence type="predicted"/>
<keyword evidence="2" id="KW-1185">Reference proteome</keyword>
<dbReference type="Proteomes" id="UP000809829">
    <property type="component" value="Unassembled WGS sequence"/>
</dbReference>
<accession>A0ABS2QWG5</accession>
<dbReference type="EMBL" id="JAFBFC010000003">
    <property type="protein sequence ID" value="MBM7703302.1"/>
    <property type="molecule type" value="Genomic_DNA"/>
</dbReference>
<evidence type="ECO:0000313" key="2">
    <source>
        <dbReference type="Proteomes" id="UP000809829"/>
    </source>
</evidence>
<dbReference type="RefSeq" id="WP_205186942.1">
    <property type="nucleotide sequence ID" value="NZ_JAFBFC010000003.1"/>
</dbReference>